<evidence type="ECO:0000259" key="15">
    <source>
        <dbReference type="SMART" id="SM00965"/>
    </source>
</evidence>
<evidence type="ECO:0000256" key="5">
    <source>
        <dbReference type="ARBA" id="ARBA00022496"/>
    </source>
</evidence>
<dbReference type="eggNOG" id="COG4774">
    <property type="taxonomic scope" value="Bacteria"/>
</dbReference>
<keyword evidence="14" id="KW-0732">Signal</keyword>
<evidence type="ECO:0000313" key="17">
    <source>
        <dbReference type="Proteomes" id="UP000006786"/>
    </source>
</evidence>
<evidence type="ECO:0000256" key="1">
    <source>
        <dbReference type="ARBA" id="ARBA00004571"/>
    </source>
</evidence>
<protein>
    <submittedName>
        <fullName evidence="16">Heme receptor</fullName>
    </submittedName>
</protein>
<dbReference type="Pfam" id="PF00593">
    <property type="entry name" value="TonB_dep_Rec_b-barrel"/>
    <property type="match status" value="1"/>
</dbReference>
<dbReference type="PATRIC" id="fig|391937.3.peg.1328"/>
<dbReference type="SMART" id="SM00965">
    <property type="entry name" value="STN"/>
    <property type="match status" value="1"/>
</dbReference>
<keyword evidence="17" id="KW-1185">Reference proteome</keyword>
<feature type="signal peptide" evidence="14">
    <location>
        <begin position="1"/>
        <end position="22"/>
    </location>
</feature>
<dbReference type="STRING" id="391937.NA2_06457"/>
<comment type="similarity">
    <text evidence="2 12 13">Belongs to the TonB-dependent receptor family.</text>
</comment>
<dbReference type="GO" id="GO:0015344">
    <property type="term" value="F:siderophore uptake transmembrane transporter activity"/>
    <property type="evidence" value="ECO:0007669"/>
    <property type="project" value="TreeGrafter"/>
</dbReference>
<dbReference type="AlphaFoldDB" id="K2LP43"/>
<evidence type="ECO:0000256" key="4">
    <source>
        <dbReference type="ARBA" id="ARBA00022452"/>
    </source>
</evidence>
<accession>K2LP43</accession>
<keyword evidence="11 12" id="KW-0998">Cell outer membrane</keyword>
<keyword evidence="7" id="KW-0408">Iron</keyword>
<dbReference type="Pfam" id="PF07660">
    <property type="entry name" value="STN"/>
    <property type="match status" value="1"/>
</dbReference>
<evidence type="ECO:0000256" key="7">
    <source>
        <dbReference type="ARBA" id="ARBA00023004"/>
    </source>
</evidence>
<dbReference type="Gene3D" id="3.55.50.30">
    <property type="match status" value="1"/>
</dbReference>
<dbReference type="GO" id="GO:0009279">
    <property type="term" value="C:cell outer membrane"/>
    <property type="evidence" value="ECO:0007669"/>
    <property type="project" value="UniProtKB-SubCell"/>
</dbReference>
<dbReference type="Gene3D" id="2.40.170.20">
    <property type="entry name" value="TonB-dependent receptor, beta-barrel domain"/>
    <property type="match status" value="1"/>
</dbReference>
<organism evidence="16 17">
    <name type="scientific">Nitratireductor pacificus pht-3B</name>
    <dbReference type="NCBI Taxonomy" id="391937"/>
    <lineage>
        <taxon>Bacteria</taxon>
        <taxon>Pseudomonadati</taxon>
        <taxon>Pseudomonadota</taxon>
        <taxon>Alphaproteobacteria</taxon>
        <taxon>Hyphomicrobiales</taxon>
        <taxon>Phyllobacteriaceae</taxon>
        <taxon>Nitratireductor</taxon>
    </lineage>
</organism>
<keyword evidence="5" id="KW-0410">Iron transport</keyword>
<dbReference type="InterPro" id="IPR037066">
    <property type="entry name" value="Plug_dom_sf"/>
</dbReference>
<evidence type="ECO:0000256" key="11">
    <source>
        <dbReference type="ARBA" id="ARBA00023237"/>
    </source>
</evidence>
<evidence type="ECO:0000256" key="8">
    <source>
        <dbReference type="ARBA" id="ARBA00023077"/>
    </source>
</evidence>
<evidence type="ECO:0000256" key="10">
    <source>
        <dbReference type="ARBA" id="ARBA00023170"/>
    </source>
</evidence>
<evidence type="ECO:0000256" key="9">
    <source>
        <dbReference type="ARBA" id="ARBA00023136"/>
    </source>
</evidence>
<dbReference type="InterPro" id="IPR036942">
    <property type="entry name" value="Beta-barrel_TonB_sf"/>
</dbReference>
<dbReference type="InterPro" id="IPR012910">
    <property type="entry name" value="Plug_dom"/>
</dbReference>
<dbReference type="CDD" id="cd01347">
    <property type="entry name" value="ligand_gated_channel"/>
    <property type="match status" value="1"/>
</dbReference>
<dbReference type="SUPFAM" id="SSF56935">
    <property type="entry name" value="Porins"/>
    <property type="match status" value="1"/>
</dbReference>
<evidence type="ECO:0000313" key="16">
    <source>
        <dbReference type="EMBL" id="EKF19514.1"/>
    </source>
</evidence>
<keyword evidence="4 12" id="KW-1134">Transmembrane beta strand</keyword>
<evidence type="ECO:0000256" key="6">
    <source>
        <dbReference type="ARBA" id="ARBA00022692"/>
    </source>
</evidence>
<evidence type="ECO:0000256" key="3">
    <source>
        <dbReference type="ARBA" id="ARBA00022448"/>
    </source>
</evidence>
<keyword evidence="8 13" id="KW-0798">TonB box</keyword>
<dbReference type="InterPro" id="IPR011662">
    <property type="entry name" value="Secretin/TonB_short_N"/>
</dbReference>
<dbReference type="PROSITE" id="PS52016">
    <property type="entry name" value="TONB_DEPENDENT_REC_3"/>
    <property type="match status" value="1"/>
</dbReference>
<feature type="chain" id="PRO_5003860673" evidence="14">
    <location>
        <begin position="23"/>
        <end position="891"/>
    </location>
</feature>
<proteinExistence type="inferred from homology"/>
<reference evidence="16 17" key="1">
    <citation type="journal article" date="2012" name="J. Bacteriol.">
        <title>Genome Sequence of Nitratireductor pacificus Type Strain pht-3B.</title>
        <authorList>
            <person name="Lai Q."/>
            <person name="Li G."/>
            <person name="Shao Z."/>
        </authorList>
    </citation>
    <scope>NUCLEOTIDE SEQUENCE [LARGE SCALE GENOMIC DNA]</scope>
    <source>
        <strain evidence="17">pht-3B</strain>
    </source>
</reference>
<keyword evidence="9 12" id="KW-0472">Membrane</keyword>
<dbReference type="EMBL" id="AMRM01000006">
    <property type="protein sequence ID" value="EKF19514.1"/>
    <property type="molecule type" value="Genomic_DNA"/>
</dbReference>
<evidence type="ECO:0000256" key="12">
    <source>
        <dbReference type="PROSITE-ProRule" id="PRU01360"/>
    </source>
</evidence>
<dbReference type="GO" id="GO:0044718">
    <property type="term" value="P:siderophore transmembrane transport"/>
    <property type="evidence" value="ECO:0007669"/>
    <property type="project" value="TreeGrafter"/>
</dbReference>
<keyword evidence="5" id="KW-0406">Ion transport</keyword>
<keyword evidence="10 16" id="KW-0675">Receptor</keyword>
<evidence type="ECO:0000256" key="13">
    <source>
        <dbReference type="RuleBase" id="RU003357"/>
    </source>
</evidence>
<dbReference type="Gene3D" id="2.170.130.10">
    <property type="entry name" value="TonB-dependent receptor, plug domain"/>
    <property type="match status" value="1"/>
</dbReference>
<dbReference type="PANTHER" id="PTHR30069:SF41">
    <property type="entry name" value="HEME_HEMOPEXIN UTILIZATION PROTEIN C"/>
    <property type="match status" value="1"/>
</dbReference>
<evidence type="ECO:0000256" key="14">
    <source>
        <dbReference type="SAM" id="SignalP"/>
    </source>
</evidence>
<dbReference type="InterPro" id="IPR039426">
    <property type="entry name" value="TonB-dep_rcpt-like"/>
</dbReference>
<comment type="subcellular location">
    <subcellularLocation>
        <location evidence="1 12">Cell outer membrane</location>
        <topology evidence="1 12">Multi-pass membrane protein</topology>
    </subcellularLocation>
</comment>
<feature type="domain" description="Secretin/TonB short N-terminal" evidence="15">
    <location>
        <begin position="61"/>
        <end position="112"/>
    </location>
</feature>
<keyword evidence="6 12" id="KW-0812">Transmembrane</keyword>
<gene>
    <name evidence="16" type="ORF">NA2_06457</name>
</gene>
<comment type="caution">
    <text evidence="16">The sequence shown here is derived from an EMBL/GenBank/DDBJ whole genome shotgun (WGS) entry which is preliminary data.</text>
</comment>
<dbReference type="Proteomes" id="UP000006786">
    <property type="component" value="Unassembled WGS sequence"/>
</dbReference>
<name>K2LP43_9HYPH</name>
<dbReference type="InterPro" id="IPR000531">
    <property type="entry name" value="Beta-barrel_TonB"/>
</dbReference>
<evidence type="ECO:0000256" key="2">
    <source>
        <dbReference type="ARBA" id="ARBA00009810"/>
    </source>
</evidence>
<sequence length="891" mass="96404">MFSATGQTRVLKALLVASSAMAPLYGAVSAKAQTAVQATVFDIPAQPLRASLNAFASQAGLRIAYPAALASGRTAPALRGAYGNAEALRALLSGTGLSFSISPSGTVTIADRVSSAHDGPVSADGSMVLDVIEVTGGLGGTSVYAPYETPAATAHIDESTIEKYRGSDPADIFRGTPGVTSANARNGAGSIDMNIRGVQGMGRVATTVDGAMNGVEVQQDYQGYSNRTFVDPDFLGGIDITRGSDAASNGVAGTVAMRTIDATDIVEEGKRFGFRVKGGFGTNSSKPTPGAVGGYQLPGSRWSAPVAIPSPDGMDRPALLEPTNGYGSAVAAYHDETYDFLLGYAYRKRGNYHAGENGPAARPYLAGPKRICNSWDWCEDWPEYVEVGGIANFRPGEEVLNTELETRSAIAKGTIRFGDGQSMKLGYTGFRSEAGDQIAWRMQTDRDRPIQRDQTSGTSVDTYTARYRWQPEGSDLIDFTANAWLSDMEFRQPWSRGGRMVPNPPQFGLPMDFRTGSDVFMWGIDVGNKSRLSTQYGDVTLDYGLSYTDQRTAPSAYTTELTGPYVPHGNKKEFAAFVKADWKPLDWLTVDGGLRYSYYKTEDDRPDAPSARYKNAGTRSDGGLSPSIGLTFEPFENTQIYGRYSYALRSPSIIESVSGGLIVSTVANIESERASNWDFGINHTREGVFSANDRAMVKLGYFDWTINNYVSPQEGRTPEGYWTSLMVNLDKAKFSGIELSGRYENAGFAAELSANYYTNVEFCPKDTGCANKTLYQDLATNQVPPEYMISLSLSQKLLEERLTLGGRVTHMGPRAAGHSKIGITGAGQLISLIKWEPFTLVDVFAEYKFTDNLTGTFRVENLTDAFYVDPLGTMQRPGPGRTFYASMTAKF</sequence>
<dbReference type="PANTHER" id="PTHR30069">
    <property type="entry name" value="TONB-DEPENDENT OUTER MEMBRANE RECEPTOR"/>
    <property type="match status" value="1"/>
</dbReference>
<dbReference type="Pfam" id="PF07715">
    <property type="entry name" value="Plug"/>
    <property type="match status" value="1"/>
</dbReference>
<keyword evidence="3 12" id="KW-0813">Transport</keyword>